<protein>
    <submittedName>
        <fullName evidence="1">Uncharacterized protein</fullName>
    </submittedName>
</protein>
<dbReference type="EMBL" id="WMJX01000075">
    <property type="protein sequence ID" value="MTG99399.1"/>
    <property type="molecule type" value="Genomic_DNA"/>
</dbReference>
<proteinExistence type="predicted"/>
<dbReference type="AlphaFoldDB" id="A0A6I3LIE9"/>
<keyword evidence="2" id="KW-1185">Reference proteome</keyword>
<dbReference type="RefSeq" id="WP_155093388.1">
    <property type="nucleotide sequence ID" value="NZ_CP102754.1"/>
</dbReference>
<organism evidence="1 2">
    <name type="scientific">Myroides albus</name>
    <dbReference type="NCBI Taxonomy" id="2562892"/>
    <lineage>
        <taxon>Bacteria</taxon>
        <taxon>Pseudomonadati</taxon>
        <taxon>Bacteroidota</taxon>
        <taxon>Flavobacteriia</taxon>
        <taxon>Flavobacteriales</taxon>
        <taxon>Flavobacteriaceae</taxon>
        <taxon>Myroides</taxon>
    </lineage>
</organism>
<comment type="caution">
    <text evidence="1">The sequence shown here is derived from an EMBL/GenBank/DDBJ whole genome shotgun (WGS) entry which is preliminary data.</text>
</comment>
<reference evidence="1 2" key="1">
    <citation type="submission" date="2019-11" db="EMBL/GenBank/DDBJ databases">
        <title>Genome of Strain BIT-d1.</title>
        <authorList>
            <person name="Yang Y."/>
        </authorList>
    </citation>
    <scope>NUCLEOTIDE SEQUENCE [LARGE SCALE GENOMIC DNA]</scope>
    <source>
        <strain evidence="1 2">BIT-d1</strain>
    </source>
</reference>
<name>A0A6I3LIE9_9FLAO</name>
<evidence type="ECO:0000313" key="2">
    <source>
        <dbReference type="Proteomes" id="UP000438760"/>
    </source>
</evidence>
<dbReference type="Proteomes" id="UP000438760">
    <property type="component" value="Unassembled WGS sequence"/>
</dbReference>
<accession>A0A6I3LIE9</accession>
<gene>
    <name evidence="1" type="ORF">GJV76_14935</name>
</gene>
<evidence type="ECO:0000313" key="1">
    <source>
        <dbReference type="EMBL" id="MTG99399.1"/>
    </source>
</evidence>
<sequence length="70" mass="8202">MKVKFKDEKQLNVVMSTISNYVQLYSIENNIKSVNDMGSHVETLYLFLKDHSNDKKSYTDTIDKLLKKTE</sequence>